<dbReference type="Proteomes" id="UP000003480">
    <property type="component" value="Unassembled WGS sequence"/>
</dbReference>
<gene>
    <name evidence="1" type="ORF">MICAC_1400012</name>
</gene>
<evidence type="ECO:0000313" key="2">
    <source>
        <dbReference type="Proteomes" id="UP000003480"/>
    </source>
</evidence>
<dbReference type="HOGENOM" id="CLU_3218617_0_0_3"/>
<protein>
    <submittedName>
        <fullName evidence="1">Uncharacterized protein</fullName>
    </submittedName>
</protein>
<comment type="caution">
    <text evidence="1">The sequence shown here is derived from an EMBL/GenBank/DDBJ whole genome shotgun (WGS) entry which is preliminary data.</text>
</comment>
<sequence length="44" mass="4629">MILYQSGDQAKKNTPNPLDAFGSFSKLNVNDPGAIGPAVPIRVS</sequence>
<proteinExistence type="predicted"/>
<evidence type="ECO:0000313" key="1">
    <source>
        <dbReference type="EMBL" id="CCI00942.1"/>
    </source>
</evidence>
<dbReference type="EMBL" id="CAIJ01000047">
    <property type="protein sequence ID" value="CCI00942.1"/>
    <property type="molecule type" value="Genomic_DNA"/>
</dbReference>
<reference evidence="1 2" key="1">
    <citation type="submission" date="2012-04" db="EMBL/GenBank/DDBJ databases">
        <authorList>
            <person name="Genoscope - CEA"/>
        </authorList>
    </citation>
    <scope>NUCLEOTIDE SEQUENCE [LARGE SCALE GENOMIC DNA]</scope>
    <source>
        <strain evidence="1 2">9443</strain>
    </source>
</reference>
<dbReference type="AlphaFoldDB" id="I4FZ31"/>
<accession>I4FZ31</accession>
<name>I4FZ31_MICAE</name>
<organism evidence="1 2">
    <name type="scientific">Microcystis aeruginosa PCC 9443</name>
    <dbReference type="NCBI Taxonomy" id="1160281"/>
    <lineage>
        <taxon>Bacteria</taxon>
        <taxon>Bacillati</taxon>
        <taxon>Cyanobacteriota</taxon>
        <taxon>Cyanophyceae</taxon>
        <taxon>Oscillatoriophycideae</taxon>
        <taxon>Chroococcales</taxon>
        <taxon>Microcystaceae</taxon>
        <taxon>Microcystis</taxon>
    </lineage>
</organism>